<dbReference type="WBParaSite" id="nRc.2.0.1.t07627-RA">
    <property type="protein sequence ID" value="nRc.2.0.1.t07627-RA"/>
    <property type="gene ID" value="nRc.2.0.1.g07627"/>
</dbReference>
<evidence type="ECO:0000313" key="1">
    <source>
        <dbReference type="Proteomes" id="UP000887565"/>
    </source>
</evidence>
<reference evidence="2" key="1">
    <citation type="submission" date="2022-11" db="UniProtKB">
        <authorList>
            <consortium name="WormBaseParasite"/>
        </authorList>
    </citation>
    <scope>IDENTIFICATION</scope>
</reference>
<proteinExistence type="predicted"/>
<protein>
    <submittedName>
        <fullName evidence="2">Uncharacterized protein</fullName>
    </submittedName>
</protein>
<evidence type="ECO:0000313" key="2">
    <source>
        <dbReference type="WBParaSite" id="nRc.2.0.1.t07627-RA"/>
    </source>
</evidence>
<dbReference type="AlphaFoldDB" id="A0A915I0I7"/>
<organism evidence="1 2">
    <name type="scientific">Romanomermis culicivorax</name>
    <name type="common">Nematode worm</name>
    <dbReference type="NCBI Taxonomy" id="13658"/>
    <lineage>
        <taxon>Eukaryota</taxon>
        <taxon>Metazoa</taxon>
        <taxon>Ecdysozoa</taxon>
        <taxon>Nematoda</taxon>
        <taxon>Enoplea</taxon>
        <taxon>Dorylaimia</taxon>
        <taxon>Mermithida</taxon>
        <taxon>Mermithoidea</taxon>
        <taxon>Mermithidae</taxon>
        <taxon>Romanomermis</taxon>
    </lineage>
</organism>
<name>A0A915I0I7_ROMCU</name>
<dbReference type="Proteomes" id="UP000887565">
    <property type="component" value="Unplaced"/>
</dbReference>
<accession>A0A915I0I7</accession>
<keyword evidence="1" id="KW-1185">Reference proteome</keyword>
<sequence length="68" mass="7661">MVVKDGMPFLSVKKMGKICSRSMKQPRACSASSCSPSIPERAWRACSKLCSEMFAEHARGKYYRRAEV</sequence>